<sequence>MTDNTWILIAATDSQSYVAQTTVNEPNLIYRAISKWLIRGGSSKILNSFWEYIDQYDNELEDAFLDQLVTQAEKRPEDPQITNVRTKDYSIDMTVHAKNSSDSFKTCKVDFVLYVYFQSLKKKLRIDEQSVNLTMIRSDGKVEHVTVTSSAKTPAHQMTRNKRVSKRSSKVTASNTATNSVK</sequence>
<accession>A0A481YYA9</accession>
<dbReference type="EMBL" id="MK500380">
    <property type="protein sequence ID" value="QBK88232.1"/>
    <property type="molecule type" value="Genomic_DNA"/>
</dbReference>
<name>A0A481YYA9_9VIRU</name>
<protein>
    <submittedName>
        <fullName evidence="2">Uncharacterized protein</fullName>
    </submittedName>
</protein>
<organism evidence="2">
    <name type="scientific">Marseillevirus LCMAC202</name>
    <dbReference type="NCBI Taxonomy" id="2506606"/>
    <lineage>
        <taxon>Viruses</taxon>
        <taxon>Varidnaviria</taxon>
        <taxon>Bamfordvirae</taxon>
        <taxon>Nucleocytoviricota</taxon>
        <taxon>Megaviricetes</taxon>
        <taxon>Pimascovirales</taxon>
        <taxon>Pimascovirales incertae sedis</taxon>
        <taxon>Marseilleviridae</taxon>
    </lineage>
</organism>
<feature type="region of interest" description="Disordered" evidence="1">
    <location>
        <begin position="148"/>
        <end position="182"/>
    </location>
</feature>
<feature type="compositionally biased region" description="Polar residues" evidence="1">
    <location>
        <begin position="170"/>
        <end position="182"/>
    </location>
</feature>
<gene>
    <name evidence="2" type="ORF">LCMAC202_05940</name>
</gene>
<proteinExistence type="predicted"/>
<reference evidence="2" key="1">
    <citation type="journal article" date="2019" name="MBio">
        <title>Virus Genomes from Deep Sea Sediments Expand the Ocean Megavirome and Support Independent Origins of Viral Gigantism.</title>
        <authorList>
            <person name="Backstrom D."/>
            <person name="Yutin N."/>
            <person name="Jorgensen S.L."/>
            <person name="Dharamshi J."/>
            <person name="Homa F."/>
            <person name="Zaremba-Niedwiedzka K."/>
            <person name="Spang A."/>
            <person name="Wolf Y.I."/>
            <person name="Koonin E.V."/>
            <person name="Ettema T.J."/>
        </authorList>
    </citation>
    <scope>NUCLEOTIDE SEQUENCE</scope>
</reference>
<evidence type="ECO:0000313" key="2">
    <source>
        <dbReference type="EMBL" id="QBK88232.1"/>
    </source>
</evidence>
<feature type="compositionally biased region" description="Basic residues" evidence="1">
    <location>
        <begin position="159"/>
        <end position="169"/>
    </location>
</feature>
<evidence type="ECO:0000256" key="1">
    <source>
        <dbReference type="SAM" id="MobiDB-lite"/>
    </source>
</evidence>
<feature type="compositionally biased region" description="Polar residues" evidence="1">
    <location>
        <begin position="148"/>
        <end position="158"/>
    </location>
</feature>